<feature type="binding site" evidence="3">
    <location>
        <position position="250"/>
    </location>
    <ligand>
        <name>dimethylallyl diphosphate</name>
        <dbReference type="ChEBI" id="CHEBI:57623"/>
    </ligand>
</feature>
<dbReference type="InterPro" id="IPR033964">
    <property type="entry name" value="ABBA"/>
</dbReference>
<reference evidence="4" key="1">
    <citation type="submission" date="2023-06" db="EMBL/GenBank/DDBJ databases">
        <title>Genome-scale phylogeny and comparative genomics of the fungal order Sordariales.</title>
        <authorList>
            <consortium name="Lawrence Berkeley National Laboratory"/>
            <person name="Hensen N."/>
            <person name="Bonometti L."/>
            <person name="Westerberg I."/>
            <person name="Brannstrom I.O."/>
            <person name="Guillou S."/>
            <person name="Cros-Aarteil S."/>
            <person name="Calhoun S."/>
            <person name="Haridas S."/>
            <person name="Kuo A."/>
            <person name="Mondo S."/>
            <person name="Pangilinan J."/>
            <person name="Riley R."/>
            <person name="Labutti K."/>
            <person name="Andreopoulos B."/>
            <person name="Lipzen A."/>
            <person name="Chen C."/>
            <person name="Yanf M."/>
            <person name="Daum C."/>
            <person name="Ng V."/>
            <person name="Clum A."/>
            <person name="Steindorff A."/>
            <person name="Ohm R."/>
            <person name="Martin F."/>
            <person name="Silar P."/>
            <person name="Natvig D."/>
            <person name="Lalanne C."/>
            <person name="Gautier V."/>
            <person name="Ament-Velasquez S.L."/>
            <person name="Kruys A."/>
            <person name="Hutchinson M.I."/>
            <person name="Powell A.J."/>
            <person name="Barry K."/>
            <person name="Miller A.N."/>
            <person name="Grigoriev I.V."/>
            <person name="Debuchy R."/>
            <person name="Gladieux P."/>
            <person name="Thoren M.H."/>
            <person name="Johannesson H."/>
        </authorList>
    </citation>
    <scope>NUCLEOTIDE SEQUENCE</scope>
    <source>
        <strain evidence="4">CBS 606.72</strain>
    </source>
</reference>
<dbReference type="InterPro" id="IPR017795">
    <property type="entry name" value="ABBA_NscD-like"/>
</dbReference>
<dbReference type="PIRSF" id="PIRSF000509">
    <property type="entry name" value="Trp_DMAT"/>
    <property type="match status" value="1"/>
</dbReference>
<dbReference type="Pfam" id="PF11991">
    <property type="entry name" value="Trp_DMAT"/>
    <property type="match status" value="1"/>
</dbReference>
<feature type="binding site" evidence="3">
    <location>
        <position position="97"/>
    </location>
    <ligand>
        <name>dimethylallyl diphosphate</name>
        <dbReference type="ChEBI" id="CHEBI:57623"/>
    </ligand>
</feature>
<evidence type="ECO:0000256" key="3">
    <source>
        <dbReference type="PIRSR" id="PIRSR000509-1"/>
    </source>
</evidence>
<gene>
    <name evidence="4" type="ORF">B0T14DRAFT_153057</name>
</gene>
<dbReference type="EMBL" id="JAULSU010000003">
    <property type="protein sequence ID" value="KAK0622782.1"/>
    <property type="molecule type" value="Genomic_DNA"/>
</dbReference>
<dbReference type="CDD" id="cd13929">
    <property type="entry name" value="PT-DMATS_CymD"/>
    <property type="match status" value="1"/>
</dbReference>
<evidence type="ECO:0000313" key="5">
    <source>
        <dbReference type="Proteomes" id="UP001175000"/>
    </source>
</evidence>
<dbReference type="SFLD" id="SFLDS00036">
    <property type="entry name" value="Aromatic_Prenyltransferase"/>
    <property type="match status" value="1"/>
</dbReference>
<feature type="binding site" evidence="3">
    <location>
        <position position="185"/>
    </location>
    <ligand>
        <name>dimethylallyl diphosphate</name>
        <dbReference type="ChEBI" id="CHEBI:57623"/>
    </ligand>
</feature>
<keyword evidence="2" id="KW-0808">Transferase</keyword>
<dbReference type="PANTHER" id="PTHR40627:SF4">
    <property type="entry name" value="PRENYLTRANSFERASE ASQH1-RELATED"/>
    <property type="match status" value="1"/>
</dbReference>
<dbReference type="Proteomes" id="UP001175000">
    <property type="component" value="Unassembled WGS sequence"/>
</dbReference>
<evidence type="ECO:0000256" key="2">
    <source>
        <dbReference type="ARBA" id="ARBA00022679"/>
    </source>
</evidence>
<name>A0AA39WWQ0_9PEZI</name>
<feature type="binding site" evidence="3">
    <location>
        <position position="183"/>
    </location>
    <ligand>
        <name>dimethylallyl diphosphate</name>
        <dbReference type="ChEBI" id="CHEBI:57623"/>
    </ligand>
</feature>
<organism evidence="4 5">
    <name type="scientific">Immersiella caudata</name>
    <dbReference type="NCBI Taxonomy" id="314043"/>
    <lineage>
        <taxon>Eukaryota</taxon>
        <taxon>Fungi</taxon>
        <taxon>Dikarya</taxon>
        <taxon>Ascomycota</taxon>
        <taxon>Pezizomycotina</taxon>
        <taxon>Sordariomycetes</taxon>
        <taxon>Sordariomycetidae</taxon>
        <taxon>Sordariales</taxon>
        <taxon>Lasiosphaeriaceae</taxon>
        <taxon>Immersiella</taxon>
    </lineage>
</organism>
<comment type="caution">
    <text evidence="4">The sequence shown here is derived from an EMBL/GenBank/DDBJ whole genome shotgun (WGS) entry which is preliminary data.</text>
</comment>
<proteinExistence type="inferred from homology"/>
<evidence type="ECO:0000313" key="4">
    <source>
        <dbReference type="EMBL" id="KAK0622782.1"/>
    </source>
</evidence>
<dbReference type="AlphaFoldDB" id="A0AA39WWQ0"/>
<feature type="binding site" evidence="3">
    <location>
        <position position="254"/>
    </location>
    <ligand>
        <name>dimethylallyl diphosphate</name>
        <dbReference type="ChEBI" id="CHEBI:57623"/>
    </ligand>
</feature>
<dbReference type="GO" id="GO:0009820">
    <property type="term" value="P:alkaloid metabolic process"/>
    <property type="evidence" value="ECO:0007669"/>
    <property type="project" value="InterPro"/>
</dbReference>
<feature type="binding site" evidence="3">
    <location>
        <position position="82"/>
    </location>
    <ligand>
        <name>L-tryptophan</name>
        <dbReference type="ChEBI" id="CHEBI:57912"/>
    </ligand>
</feature>
<dbReference type="NCBIfam" id="TIGR03429">
    <property type="entry name" value="arom_pren_DMATS"/>
    <property type="match status" value="1"/>
</dbReference>
<sequence>MATSHHALVNSNAETDDATFWWQTTGLPLGRLLAVSNYTEQDQQSHLTWYRRFIAPALGPRPIAGVKPRFQPCPVYDGSPCELSTNFKERSPQRTVRFTVEATGQEAGTPADLFNQDETVRLLRSMIDYLPGLDLHQFDVFSRTLFFSPEDAGALLPQVPKGTPLSQVWLAFDLHRGGTILAKVYFMPILKWIESGTPTKDLVFAAARACIRHGSYEEPVRLLDDFLVREAGAFVVEMAAIDCIDSLDARIKVYLRTNVNTLSRAKHVLTLGGRLSGVSVAKGLEALSELWPILFRLGEEVDVETVEVFPDGSYCGCAVEMKAGSMPETKLHIPVRKIVGTDAQICQSLASWFQKRGHGRFATTYRKDLAHVFPDHDLDGSRGTHTFVSFSFSERSGVYMTMYYSTRVFGACVAPDIWEGYDDLWGWKSKNLEVVHNATS</sequence>
<dbReference type="PANTHER" id="PTHR40627">
    <property type="entry name" value="INDOLE PRENYLTRANSFERASE TDIB-RELATED"/>
    <property type="match status" value="1"/>
</dbReference>
<comment type="similarity">
    <text evidence="1">Belongs to the tryptophan dimethylallyltransferase family.</text>
</comment>
<accession>A0AA39WWQ0</accession>
<dbReference type="InterPro" id="IPR012148">
    <property type="entry name" value="ABBA_DMATS-like"/>
</dbReference>
<dbReference type="SFLD" id="SFLDG01162">
    <property type="entry name" value="I"/>
    <property type="match status" value="1"/>
</dbReference>
<keyword evidence="5" id="KW-1185">Reference proteome</keyword>
<protein>
    <submittedName>
        <fullName evidence="4">Aromatic prenyltransferase</fullName>
    </submittedName>
</protein>
<feature type="binding site" evidence="3">
    <location>
        <position position="252"/>
    </location>
    <ligand>
        <name>dimethylallyl diphosphate</name>
        <dbReference type="ChEBI" id="CHEBI:57623"/>
    </ligand>
</feature>
<evidence type="ECO:0000256" key="1">
    <source>
        <dbReference type="ARBA" id="ARBA00010209"/>
    </source>
</evidence>
<dbReference type="GO" id="GO:0016765">
    <property type="term" value="F:transferase activity, transferring alkyl or aryl (other than methyl) groups"/>
    <property type="evidence" value="ECO:0007669"/>
    <property type="project" value="InterPro"/>
</dbReference>